<dbReference type="AlphaFoldDB" id="A0A195ERP9"/>
<organism evidence="2 3">
    <name type="scientific">Trachymyrmex septentrionalis</name>
    <dbReference type="NCBI Taxonomy" id="34720"/>
    <lineage>
        <taxon>Eukaryota</taxon>
        <taxon>Metazoa</taxon>
        <taxon>Ecdysozoa</taxon>
        <taxon>Arthropoda</taxon>
        <taxon>Hexapoda</taxon>
        <taxon>Insecta</taxon>
        <taxon>Pterygota</taxon>
        <taxon>Neoptera</taxon>
        <taxon>Endopterygota</taxon>
        <taxon>Hymenoptera</taxon>
        <taxon>Apocrita</taxon>
        <taxon>Aculeata</taxon>
        <taxon>Formicoidea</taxon>
        <taxon>Formicidae</taxon>
        <taxon>Myrmicinae</taxon>
        <taxon>Trachymyrmex</taxon>
    </lineage>
</organism>
<keyword evidence="1" id="KW-0812">Transmembrane</keyword>
<evidence type="ECO:0000256" key="1">
    <source>
        <dbReference type="SAM" id="Phobius"/>
    </source>
</evidence>
<dbReference type="Proteomes" id="UP000078541">
    <property type="component" value="Unassembled WGS sequence"/>
</dbReference>
<feature type="transmembrane region" description="Helical" evidence="1">
    <location>
        <begin position="50"/>
        <end position="71"/>
    </location>
</feature>
<accession>A0A195ERP9</accession>
<keyword evidence="3" id="KW-1185">Reference proteome</keyword>
<feature type="transmembrane region" description="Helical" evidence="1">
    <location>
        <begin position="12"/>
        <end position="30"/>
    </location>
</feature>
<gene>
    <name evidence="2" type="ORF">ALC56_15273</name>
</gene>
<feature type="non-terminal residue" evidence="2">
    <location>
        <position position="1"/>
    </location>
</feature>
<keyword evidence="1" id="KW-0472">Membrane</keyword>
<proteinExistence type="predicted"/>
<protein>
    <submittedName>
        <fullName evidence="2">Uncharacterized protein</fullName>
    </submittedName>
</protein>
<keyword evidence="1" id="KW-1133">Transmembrane helix</keyword>
<sequence>QNCIKMPHVLNTLFHLVSLATYSFTVYYTYNVLRFPEYKKFNNFDPGQNKYLTVWNLVSNILVSIILYKLIVSPFLR</sequence>
<evidence type="ECO:0000313" key="3">
    <source>
        <dbReference type="Proteomes" id="UP000078541"/>
    </source>
</evidence>
<name>A0A195ERP9_9HYME</name>
<reference evidence="2 3" key="1">
    <citation type="submission" date="2016-03" db="EMBL/GenBank/DDBJ databases">
        <title>Trachymyrmex septentrionalis WGS genome.</title>
        <authorList>
            <person name="Nygaard S."/>
            <person name="Hu H."/>
            <person name="Boomsma J."/>
            <person name="Zhang G."/>
        </authorList>
    </citation>
    <scope>NUCLEOTIDE SEQUENCE [LARGE SCALE GENOMIC DNA]</scope>
    <source>
        <strain evidence="2">Tsep2-gDNA-1</strain>
        <tissue evidence="2">Whole body</tissue>
    </source>
</reference>
<evidence type="ECO:0000313" key="2">
    <source>
        <dbReference type="EMBL" id="KYN30577.1"/>
    </source>
</evidence>
<dbReference type="EMBL" id="KQ982021">
    <property type="protein sequence ID" value="KYN30577.1"/>
    <property type="molecule type" value="Genomic_DNA"/>
</dbReference>